<protein>
    <submittedName>
        <fullName evidence="3">Nickel-dependent lactate racemase</fullName>
    </submittedName>
</protein>
<evidence type="ECO:0000313" key="4">
    <source>
        <dbReference type="Proteomes" id="UP000199092"/>
    </source>
</evidence>
<feature type="domain" description="LarA-like N-terminal" evidence="2">
    <location>
        <begin position="46"/>
        <end position="205"/>
    </location>
</feature>
<evidence type="ECO:0000259" key="2">
    <source>
        <dbReference type="Pfam" id="PF09861"/>
    </source>
</evidence>
<proteinExistence type="predicted"/>
<dbReference type="InterPro" id="IPR043166">
    <property type="entry name" value="LarA-like_C"/>
</dbReference>
<feature type="region of interest" description="Disordered" evidence="1">
    <location>
        <begin position="431"/>
        <end position="453"/>
    </location>
</feature>
<organism evidence="3 4">
    <name type="scientific">Friedmanniella luteola</name>
    <dbReference type="NCBI Taxonomy" id="546871"/>
    <lineage>
        <taxon>Bacteria</taxon>
        <taxon>Bacillati</taxon>
        <taxon>Actinomycetota</taxon>
        <taxon>Actinomycetes</taxon>
        <taxon>Propionibacteriales</taxon>
        <taxon>Nocardioidaceae</taxon>
        <taxon>Friedmanniella</taxon>
    </lineage>
</organism>
<dbReference type="RefSeq" id="WP_091412137.1">
    <property type="nucleotide sequence ID" value="NZ_LT629749.1"/>
</dbReference>
<dbReference type="PANTHER" id="PTHR33171">
    <property type="entry name" value="LAR_N DOMAIN-CONTAINING PROTEIN"/>
    <property type="match status" value="1"/>
</dbReference>
<dbReference type="OrthoDB" id="9770545at2"/>
<name>A0A1H1SEV8_9ACTN</name>
<dbReference type="GO" id="GO:0050043">
    <property type="term" value="F:lactate racemase activity"/>
    <property type="evidence" value="ECO:0007669"/>
    <property type="project" value="InterPro"/>
</dbReference>
<dbReference type="InterPro" id="IPR018657">
    <property type="entry name" value="LarA-like_N"/>
</dbReference>
<dbReference type="AlphaFoldDB" id="A0A1H1SEV8"/>
<reference evidence="3 4" key="1">
    <citation type="submission" date="2016-10" db="EMBL/GenBank/DDBJ databases">
        <authorList>
            <person name="de Groot N.N."/>
        </authorList>
    </citation>
    <scope>NUCLEOTIDE SEQUENCE [LARGE SCALE GENOMIC DNA]</scope>
    <source>
        <strain evidence="3 4">DSM 21741</strain>
    </source>
</reference>
<dbReference type="EMBL" id="LT629749">
    <property type="protein sequence ID" value="SDS46461.1"/>
    <property type="molecule type" value="Genomic_DNA"/>
</dbReference>
<dbReference type="Gene3D" id="3.40.50.11440">
    <property type="match status" value="1"/>
</dbReference>
<dbReference type="InterPro" id="IPR048068">
    <property type="entry name" value="LarA-like"/>
</dbReference>
<gene>
    <name evidence="3" type="ORF">SAMN04488543_1777</name>
</gene>
<dbReference type="Proteomes" id="UP000199092">
    <property type="component" value="Chromosome I"/>
</dbReference>
<keyword evidence="4" id="KW-1185">Reference proteome</keyword>
<sequence length="453" mass="47972">MPEHAYGTEPGDPARALQVGGPGVRLSEQQVTAFVADAFAGADVDGASVCLVVPDGTRTCPLPLLLGTVRDALAGRAREVTVVVALGTHQAMSEEHLARHLGFAPGDSGATYPGWRILNHASGLPETFTDLGTIGPGRMAELTGGLMTDLSVDVRINRHVAEADVAVVVGPVFPHEVVGFSGGNKYFFPGVSGQELIDLSHWVGALITSAEMIGTRGVTPVRALVNEAAGMIPARRLALCLVVASGTDTLHAAAFGTPEDAWAACAAVSAETHVSYRDAPVRRVLSVMPAKYEDIWTAAKGFYKLEPIVADGGEVIIYAPHITEVSVMHPHITEIGYHNRDYFLGQWERFRDTPWGDLAHSTHLRGQGTWDPEHGERNRVTVTLATGIPEDVVRAVNLNYLDPADVDVDAYAADPDTFVEPHAGEVLYRLRPGGAGGAGEPDGRQTPAAGLDG</sequence>
<evidence type="ECO:0000256" key="1">
    <source>
        <dbReference type="SAM" id="MobiDB-lite"/>
    </source>
</evidence>
<dbReference type="Gene3D" id="3.90.226.30">
    <property type="match status" value="1"/>
</dbReference>
<dbReference type="STRING" id="546871.SAMN04488543_1777"/>
<dbReference type="PANTHER" id="PTHR33171:SF17">
    <property type="entry name" value="LARA-LIKE N-TERMINAL DOMAIN-CONTAINING PROTEIN"/>
    <property type="match status" value="1"/>
</dbReference>
<dbReference type="Pfam" id="PF09861">
    <property type="entry name" value="Lar_N"/>
    <property type="match status" value="1"/>
</dbReference>
<accession>A0A1H1SEV8</accession>
<evidence type="ECO:0000313" key="3">
    <source>
        <dbReference type="EMBL" id="SDS46461.1"/>
    </source>
</evidence>